<evidence type="ECO:0000313" key="7">
    <source>
        <dbReference type="Proteomes" id="UP000250174"/>
    </source>
</evidence>
<evidence type="ECO:0000256" key="1">
    <source>
        <dbReference type="ARBA" id="ARBA00009437"/>
    </source>
</evidence>
<organism evidence="6 7">
    <name type="scientific">Priestia endophytica</name>
    <dbReference type="NCBI Taxonomy" id="135735"/>
    <lineage>
        <taxon>Bacteria</taxon>
        <taxon>Bacillati</taxon>
        <taxon>Bacillota</taxon>
        <taxon>Bacilli</taxon>
        <taxon>Bacillales</taxon>
        <taxon>Bacillaceae</taxon>
        <taxon>Priestia</taxon>
    </lineage>
</organism>
<dbReference type="InterPro" id="IPR000847">
    <property type="entry name" value="LysR_HTH_N"/>
</dbReference>
<feature type="domain" description="HTH lysR-type" evidence="5">
    <location>
        <begin position="7"/>
        <end position="64"/>
    </location>
</feature>
<gene>
    <name evidence="6" type="ORF">A3864_21840</name>
</gene>
<evidence type="ECO:0000256" key="2">
    <source>
        <dbReference type="ARBA" id="ARBA00023015"/>
    </source>
</evidence>
<evidence type="ECO:0000256" key="4">
    <source>
        <dbReference type="ARBA" id="ARBA00023163"/>
    </source>
</evidence>
<accession>A0AAX1Q1U9</accession>
<dbReference type="GO" id="GO:0000976">
    <property type="term" value="F:transcription cis-regulatory region binding"/>
    <property type="evidence" value="ECO:0007669"/>
    <property type="project" value="TreeGrafter"/>
</dbReference>
<dbReference type="GO" id="GO:0003700">
    <property type="term" value="F:DNA-binding transcription factor activity"/>
    <property type="evidence" value="ECO:0007669"/>
    <property type="project" value="InterPro"/>
</dbReference>
<keyword evidence="4" id="KW-0804">Transcription</keyword>
<proteinExistence type="inferred from homology"/>
<dbReference type="Pfam" id="PF00126">
    <property type="entry name" value="HTH_1"/>
    <property type="match status" value="1"/>
</dbReference>
<sequence>MGVQQQMEFKDLLIFKTLAEEGNVTKTAEKLCYVQSNITTRMKKLEQSLGATLFYRHSKGITLTSKGRLLLKKGEEILRLVEETETLLKEEDSPAGHLTIGANETTALVHLPPLLTTFSMQYPDVHLSLQVDSTENLVESVLSHELDGSFVVGPVHHIEVETLPVLNEKLVIITNSEEPFNETNPSHQTLLTRPNYVHHARIHEWLNGNGIRPARTMEFNTLEAIISCVKAGLGFSVLTKSLADYHRNDGYLHYHELSASSFQTIFIYRKDGLITKAFDAFTKSIEAEFLS</sequence>
<dbReference type="AlphaFoldDB" id="A0AAX1Q1U9"/>
<keyword evidence="3" id="KW-0238">DNA-binding</keyword>
<reference evidence="6 7" key="1">
    <citation type="submission" date="2016-03" db="EMBL/GenBank/DDBJ databases">
        <title>Comparison of Bacillus endophyticus and B. anthracis characteristics using whole genome sequence analysis and microbiological techniques.</title>
        <authorList>
            <person name="Lekota K.E."/>
            <person name="Mafofo J."/>
            <person name="Rees J."/>
            <person name="Muchadeyi F.C."/>
            <person name="Madoroba E."/>
            <person name="Van Heerden H."/>
        </authorList>
    </citation>
    <scope>NUCLEOTIDE SEQUENCE [LARGE SCALE GENOMIC DNA]</scope>
    <source>
        <strain evidence="6 7">3631_10C</strain>
    </source>
</reference>
<dbReference type="Gene3D" id="3.40.190.290">
    <property type="match status" value="1"/>
</dbReference>
<evidence type="ECO:0000313" key="6">
    <source>
        <dbReference type="EMBL" id="RAS71728.1"/>
    </source>
</evidence>
<comment type="caution">
    <text evidence="6">The sequence shown here is derived from an EMBL/GenBank/DDBJ whole genome shotgun (WGS) entry which is preliminary data.</text>
</comment>
<dbReference type="PROSITE" id="PS50931">
    <property type="entry name" value="HTH_LYSR"/>
    <property type="match status" value="1"/>
</dbReference>
<evidence type="ECO:0000259" key="5">
    <source>
        <dbReference type="PROSITE" id="PS50931"/>
    </source>
</evidence>
<dbReference type="SUPFAM" id="SSF53850">
    <property type="entry name" value="Periplasmic binding protein-like II"/>
    <property type="match status" value="1"/>
</dbReference>
<dbReference type="InterPro" id="IPR036388">
    <property type="entry name" value="WH-like_DNA-bd_sf"/>
</dbReference>
<dbReference type="PANTHER" id="PTHR30126">
    <property type="entry name" value="HTH-TYPE TRANSCRIPTIONAL REGULATOR"/>
    <property type="match status" value="1"/>
</dbReference>
<evidence type="ECO:0000256" key="3">
    <source>
        <dbReference type="ARBA" id="ARBA00023125"/>
    </source>
</evidence>
<keyword evidence="2" id="KW-0805">Transcription regulation</keyword>
<dbReference type="Gene3D" id="1.10.10.10">
    <property type="entry name" value="Winged helix-like DNA-binding domain superfamily/Winged helix DNA-binding domain"/>
    <property type="match status" value="1"/>
</dbReference>
<dbReference type="Pfam" id="PF03466">
    <property type="entry name" value="LysR_substrate"/>
    <property type="match status" value="1"/>
</dbReference>
<protein>
    <recommendedName>
        <fullName evidence="5">HTH lysR-type domain-containing protein</fullName>
    </recommendedName>
</protein>
<dbReference type="PANTHER" id="PTHR30126:SF40">
    <property type="entry name" value="HTH-TYPE TRANSCRIPTIONAL REGULATOR GLTR"/>
    <property type="match status" value="1"/>
</dbReference>
<dbReference type="InterPro" id="IPR005119">
    <property type="entry name" value="LysR_subst-bd"/>
</dbReference>
<name>A0AAX1Q1U9_9BACI</name>
<dbReference type="EMBL" id="LVYK01000059">
    <property type="protein sequence ID" value="RAS71728.1"/>
    <property type="molecule type" value="Genomic_DNA"/>
</dbReference>
<comment type="similarity">
    <text evidence="1">Belongs to the LysR transcriptional regulatory family.</text>
</comment>
<dbReference type="InterPro" id="IPR036390">
    <property type="entry name" value="WH_DNA-bd_sf"/>
</dbReference>
<dbReference type="Proteomes" id="UP000250174">
    <property type="component" value="Unassembled WGS sequence"/>
</dbReference>
<dbReference type="SUPFAM" id="SSF46785">
    <property type="entry name" value="Winged helix' DNA-binding domain"/>
    <property type="match status" value="1"/>
</dbReference>